<name>A0A2D3TCN2_9ENTR</name>
<reference evidence="2" key="1">
    <citation type="submission" date="2016-10" db="EMBL/GenBank/DDBJ databases">
        <authorList>
            <person name="Chevignon G."/>
        </authorList>
    </citation>
    <scope>NUCLEOTIDE SEQUENCE [LARGE SCALE GENOMIC DNA]</scope>
    <source>
        <strain evidence="2">ZA17</strain>
    </source>
</reference>
<dbReference type="RefSeq" id="WP_100096334.1">
    <property type="nucleotide sequence ID" value="NZ_CP017613.1"/>
</dbReference>
<evidence type="ECO:0000313" key="1">
    <source>
        <dbReference type="EMBL" id="ATW33562.1"/>
    </source>
</evidence>
<proteinExistence type="predicted"/>
<evidence type="ECO:0000313" key="2">
    <source>
        <dbReference type="Proteomes" id="UP000229055"/>
    </source>
</evidence>
<dbReference type="EMBL" id="CP017613">
    <property type="protein sequence ID" value="ATW33562.1"/>
    <property type="molecule type" value="Genomic_DNA"/>
</dbReference>
<reference evidence="2" key="2">
    <citation type="submission" date="2017-11" db="EMBL/GenBank/DDBJ databases">
        <title>PacBio sequencing of new strain of the secondary endosymbiont Candidatus Hamiltonella defensa.</title>
        <authorList>
            <person name="Strand M.R."/>
            <person name="Oliver K."/>
        </authorList>
    </citation>
    <scope>NUCLEOTIDE SEQUENCE [LARGE SCALE GENOMIC DNA]</scope>
    <source>
        <strain evidence="2">ZA17</strain>
    </source>
</reference>
<dbReference type="AlphaFoldDB" id="A0A2D3TCN2"/>
<sequence>MRSVTSGNIDINLKTKSETNFSVHCFLKEIKQQPDASEFIVFSTITVTSSGYELLSSKGSRVIDLGVQSASVARKHAEDWLSGYLEANSDINARQKVILVFDKTVPKYNLFTGQLPSHVLVSPSTDLTVAGYEDSE</sequence>
<organism evidence="1 2">
    <name type="scientific">Candidatus Williamhamiltonella defendens</name>
    <dbReference type="NCBI Taxonomy" id="138072"/>
    <lineage>
        <taxon>Bacteria</taxon>
        <taxon>Pseudomonadati</taxon>
        <taxon>Pseudomonadota</taxon>
        <taxon>Gammaproteobacteria</taxon>
        <taxon>Enterobacterales</taxon>
        <taxon>Enterobacteriaceae</taxon>
        <taxon>aphid secondary symbionts</taxon>
        <taxon>Candidatus Williamhamiltonella</taxon>
    </lineage>
</organism>
<gene>
    <name evidence="1" type="ORF">BJP43_03905</name>
</gene>
<accession>A0A2D3TCN2</accession>
<dbReference type="Proteomes" id="UP000229055">
    <property type="component" value="Chromosome"/>
</dbReference>
<protein>
    <submittedName>
        <fullName evidence="1">Uncharacterized protein</fullName>
    </submittedName>
</protein>